<dbReference type="InterPro" id="IPR036410">
    <property type="entry name" value="HSP_DnaJ_Cys-rich_dom_sf"/>
</dbReference>
<dbReference type="Pfam" id="PF00226">
    <property type="entry name" value="DnaJ"/>
    <property type="match status" value="1"/>
</dbReference>
<evidence type="ECO:0000256" key="2">
    <source>
        <dbReference type="ARBA" id="ARBA00022737"/>
    </source>
</evidence>
<dbReference type="SMART" id="SM00271">
    <property type="entry name" value="DnaJ"/>
    <property type="match status" value="1"/>
</dbReference>
<keyword evidence="2" id="KW-0677">Repeat</keyword>
<accession>A0A0S4IL02</accession>
<feature type="zinc finger region" description="CR-type" evidence="5">
    <location>
        <begin position="124"/>
        <end position="209"/>
    </location>
</feature>
<dbReference type="GO" id="GO:0009408">
    <property type="term" value="P:response to heat"/>
    <property type="evidence" value="ECO:0007669"/>
    <property type="project" value="InterPro"/>
</dbReference>
<dbReference type="AlphaFoldDB" id="A0A0S4IL02"/>
<dbReference type="SUPFAM" id="SSF57938">
    <property type="entry name" value="DnaJ/Hsp40 cysteine-rich domain"/>
    <property type="match status" value="1"/>
</dbReference>
<evidence type="ECO:0000313" key="9">
    <source>
        <dbReference type="EMBL" id="CUE68025.1"/>
    </source>
</evidence>
<name>A0A0S4IL02_BODSA</name>
<dbReference type="Gene3D" id="1.10.287.110">
    <property type="entry name" value="DnaJ domain"/>
    <property type="match status" value="1"/>
</dbReference>
<protein>
    <submittedName>
        <fullName evidence="9">DNA-J chaperone, putative</fullName>
    </submittedName>
</protein>
<keyword evidence="3 5" id="KW-0863">Zinc-finger</keyword>
<feature type="compositionally biased region" description="Basic residues" evidence="6">
    <location>
        <begin position="374"/>
        <end position="383"/>
    </location>
</feature>
<keyword evidence="10" id="KW-1185">Reference proteome</keyword>
<gene>
    <name evidence="9" type="ORF">BSAL_51550</name>
</gene>
<dbReference type="HAMAP" id="MF_01152">
    <property type="entry name" value="DnaJ"/>
    <property type="match status" value="1"/>
</dbReference>
<keyword evidence="4 5" id="KW-0862">Zinc</keyword>
<dbReference type="InterPro" id="IPR018253">
    <property type="entry name" value="DnaJ_domain_CS"/>
</dbReference>
<dbReference type="VEuPathDB" id="TriTrypDB:BSAL_51550"/>
<dbReference type="PROSITE" id="PS00636">
    <property type="entry name" value="DNAJ_1"/>
    <property type="match status" value="1"/>
</dbReference>
<dbReference type="PRINTS" id="PR00625">
    <property type="entry name" value="JDOMAIN"/>
</dbReference>
<evidence type="ECO:0000259" key="7">
    <source>
        <dbReference type="PROSITE" id="PS50076"/>
    </source>
</evidence>
<dbReference type="Gene3D" id="2.10.230.10">
    <property type="entry name" value="Heat shock protein DnaJ, cysteine-rich domain"/>
    <property type="match status" value="1"/>
</dbReference>
<feature type="region of interest" description="Disordered" evidence="6">
    <location>
        <begin position="363"/>
        <end position="414"/>
    </location>
</feature>
<evidence type="ECO:0000259" key="8">
    <source>
        <dbReference type="PROSITE" id="PS51188"/>
    </source>
</evidence>
<dbReference type="GO" id="GO:0008270">
    <property type="term" value="F:zinc ion binding"/>
    <property type="evidence" value="ECO:0007669"/>
    <property type="project" value="UniProtKB-KW"/>
</dbReference>
<dbReference type="InterPro" id="IPR012724">
    <property type="entry name" value="DnaJ"/>
</dbReference>
<evidence type="ECO:0000256" key="6">
    <source>
        <dbReference type="SAM" id="MobiDB-lite"/>
    </source>
</evidence>
<dbReference type="GO" id="GO:0005524">
    <property type="term" value="F:ATP binding"/>
    <property type="evidence" value="ECO:0007669"/>
    <property type="project" value="InterPro"/>
</dbReference>
<dbReference type="GO" id="GO:0051082">
    <property type="term" value="F:unfolded protein binding"/>
    <property type="evidence" value="ECO:0007669"/>
    <property type="project" value="InterPro"/>
</dbReference>
<dbReference type="CDD" id="cd10747">
    <property type="entry name" value="DnaJ_C"/>
    <property type="match status" value="1"/>
</dbReference>
<dbReference type="GO" id="GO:0030544">
    <property type="term" value="F:Hsp70 protein binding"/>
    <property type="evidence" value="ECO:0007669"/>
    <property type="project" value="InterPro"/>
</dbReference>
<dbReference type="PROSITE" id="PS51188">
    <property type="entry name" value="ZF_CR"/>
    <property type="match status" value="1"/>
</dbReference>
<evidence type="ECO:0000256" key="1">
    <source>
        <dbReference type="ARBA" id="ARBA00022723"/>
    </source>
</evidence>
<dbReference type="PANTHER" id="PTHR43888">
    <property type="entry name" value="DNAJ-LIKE-2, ISOFORM A-RELATED"/>
    <property type="match status" value="1"/>
</dbReference>
<evidence type="ECO:0000256" key="3">
    <source>
        <dbReference type="ARBA" id="ARBA00022771"/>
    </source>
</evidence>
<dbReference type="CDD" id="cd06257">
    <property type="entry name" value="DnaJ"/>
    <property type="match status" value="1"/>
</dbReference>
<dbReference type="InterPro" id="IPR008971">
    <property type="entry name" value="HSP40/DnaJ_pept-bd"/>
</dbReference>
<proteinExistence type="inferred from homology"/>
<keyword evidence="1 5" id="KW-0479">Metal-binding</keyword>
<dbReference type="EMBL" id="CYKH01000064">
    <property type="protein sequence ID" value="CUE68025.1"/>
    <property type="molecule type" value="Genomic_DNA"/>
</dbReference>
<feature type="domain" description="CR-type" evidence="8">
    <location>
        <begin position="124"/>
        <end position="209"/>
    </location>
</feature>
<dbReference type="Gene3D" id="2.60.260.20">
    <property type="entry name" value="Urease metallochaperone UreE, N-terminal domain"/>
    <property type="match status" value="2"/>
</dbReference>
<sequence length="414" mass="45733">MVKETEYYDLNPVPADAPENDIKRAYRKLALKYHPDKNPGNAEAAEMFKNISHAYEVLSDEEKRKRYDQYGKKGLEEGGGGGGFHDASDIFSMFFGGGRRERGEPKPKDIVHELNVSLEEMYSGKTKKIAVTRDRLCSSCDGRGTKPGAEKNACRECRGQGVQIRMQQLFPGMVQQVQVRCNACAGEGVQVKPSDLCQGCNGKSIVKERKILEIVIEIGQKKGDHKRFTGEGDQHPSMKLSGDVLIFIQQKPHDLFRRIGTHLLVNHKITLQEALCGFELPIEHLDKRMIVIKVPAGQVIDPNFAWTVYREGMPLPNTGGGERGNLVIHFDVAFPETLPSAQIDQIAAALGAATSFERVAGGQKADLKPYTAKPKARGAKQRQQRQMMHDDDDDEEGHSHGGGGGGQGVQCQQQ</sequence>
<feature type="domain" description="J" evidence="7">
    <location>
        <begin position="6"/>
        <end position="71"/>
    </location>
</feature>
<dbReference type="OrthoDB" id="550424at2759"/>
<evidence type="ECO:0000256" key="5">
    <source>
        <dbReference type="PROSITE-ProRule" id="PRU00546"/>
    </source>
</evidence>
<dbReference type="Pfam" id="PF00684">
    <property type="entry name" value="DnaJ_CXXCXGXG"/>
    <property type="match status" value="1"/>
</dbReference>
<dbReference type="FunFam" id="2.10.230.10:FF:000001">
    <property type="entry name" value="DnaJ subfamily A member 2"/>
    <property type="match status" value="1"/>
</dbReference>
<dbReference type="InterPro" id="IPR044713">
    <property type="entry name" value="DNJA1/2-like"/>
</dbReference>
<evidence type="ECO:0000313" key="10">
    <source>
        <dbReference type="Proteomes" id="UP000051952"/>
    </source>
</evidence>
<dbReference type="Pfam" id="PF01556">
    <property type="entry name" value="DnaJ_C"/>
    <property type="match status" value="1"/>
</dbReference>
<dbReference type="InterPro" id="IPR001305">
    <property type="entry name" value="HSP_DnaJ_Cys-rich_dom"/>
</dbReference>
<evidence type="ECO:0000256" key="4">
    <source>
        <dbReference type="ARBA" id="ARBA00022833"/>
    </source>
</evidence>
<dbReference type="OMA" id="SSKYVYH"/>
<reference evidence="10" key="1">
    <citation type="submission" date="2015-09" db="EMBL/GenBank/DDBJ databases">
        <authorList>
            <consortium name="Pathogen Informatics"/>
        </authorList>
    </citation>
    <scope>NUCLEOTIDE SEQUENCE [LARGE SCALE GENOMIC DNA]</scope>
    <source>
        <strain evidence="10">Lake Konstanz</strain>
    </source>
</reference>
<dbReference type="InterPro" id="IPR001623">
    <property type="entry name" value="DnaJ_domain"/>
</dbReference>
<dbReference type="InterPro" id="IPR036869">
    <property type="entry name" value="J_dom_sf"/>
</dbReference>
<dbReference type="FunFam" id="2.60.260.20:FF:000033">
    <property type="entry name" value="DnaJ family protein"/>
    <property type="match status" value="1"/>
</dbReference>
<dbReference type="FunFam" id="1.10.287.110:FF:000074">
    <property type="entry name" value="Heat shock protein DNAJ, putative"/>
    <property type="match status" value="1"/>
</dbReference>
<dbReference type="SUPFAM" id="SSF49493">
    <property type="entry name" value="HSP40/DnaJ peptide-binding domain"/>
    <property type="match status" value="2"/>
</dbReference>
<dbReference type="SUPFAM" id="SSF46565">
    <property type="entry name" value="Chaperone J-domain"/>
    <property type="match status" value="1"/>
</dbReference>
<dbReference type="GO" id="GO:0006457">
    <property type="term" value="P:protein folding"/>
    <property type="evidence" value="ECO:0007669"/>
    <property type="project" value="InterPro"/>
</dbReference>
<dbReference type="CDD" id="cd10719">
    <property type="entry name" value="DnaJ_zf"/>
    <property type="match status" value="1"/>
</dbReference>
<dbReference type="InterPro" id="IPR002939">
    <property type="entry name" value="DnaJ_C"/>
</dbReference>
<dbReference type="Proteomes" id="UP000051952">
    <property type="component" value="Unassembled WGS sequence"/>
</dbReference>
<dbReference type="PROSITE" id="PS50076">
    <property type="entry name" value="DNAJ_2"/>
    <property type="match status" value="1"/>
</dbReference>
<organism evidence="9 10">
    <name type="scientific">Bodo saltans</name>
    <name type="common">Flagellated protozoan</name>
    <dbReference type="NCBI Taxonomy" id="75058"/>
    <lineage>
        <taxon>Eukaryota</taxon>
        <taxon>Discoba</taxon>
        <taxon>Euglenozoa</taxon>
        <taxon>Kinetoplastea</taxon>
        <taxon>Metakinetoplastina</taxon>
        <taxon>Eubodonida</taxon>
        <taxon>Bodonidae</taxon>
        <taxon>Bodo</taxon>
    </lineage>
</organism>